<keyword evidence="2" id="KW-1185">Reference proteome</keyword>
<dbReference type="Gramene" id="ONIVA05G12090.1">
    <property type="protein sequence ID" value="ONIVA05G12090.1"/>
    <property type="gene ID" value="ONIVA05G12090"/>
</dbReference>
<evidence type="ECO:0000313" key="1">
    <source>
        <dbReference type="EnsemblPlants" id="ONIVA05G12090.1"/>
    </source>
</evidence>
<dbReference type="EnsemblPlants" id="ONIVA05G12090.1">
    <property type="protein sequence ID" value="ONIVA05G12090.1"/>
    <property type="gene ID" value="ONIVA05G12090"/>
</dbReference>
<reference evidence="1" key="2">
    <citation type="submission" date="2018-04" db="EMBL/GenBank/DDBJ databases">
        <title>OnivRS2 (Oryza nivara Reference Sequence Version 2).</title>
        <authorList>
            <person name="Zhang J."/>
            <person name="Kudrna D."/>
            <person name="Lee S."/>
            <person name="Talag J."/>
            <person name="Rajasekar S."/>
            <person name="Welchert J."/>
            <person name="Hsing Y.-I."/>
            <person name="Wing R.A."/>
        </authorList>
    </citation>
    <scope>NUCLEOTIDE SEQUENCE [LARGE SCALE GENOMIC DNA]</scope>
    <source>
        <strain evidence="1">SL10</strain>
    </source>
</reference>
<accession>A0A0E0HCL3</accession>
<protein>
    <submittedName>
        <fullName evidence="1">Uncharacterized protein</fullName>
    </submittedName>
</protein>
<sequence>MEESSAWELGVLHPTLKQCGAPVMEMEVSSAGGVIELPSGAGVGCRQRLRGKDLLVYTKESGKINIFVCG</sequence>
<dbReference type="AlphaFoldDB" id="A0A0E0HCL3"/>
<dbReference type="HOGENOM" id="CLU_2762148_0_0_1"/>
<proteinExistence type="predicted"/>
<reference evidence="1" key="1">
    <citation type="submission" date="2015-04" db="UniProtKB">
        <authorList>
            <consortium name="EnsemblPlants"/>
        </authorList>
    </citation>
    <scope>IDENTIFICATION</scope>
    <source>
        <strain evidence="1">SL10</strain>
    </source>
</reference>
<evidence type="ECO:0000313" key="2">
    <source>
        <dbReference type="Proteomes" id="UP000006591"/>
    </source>
</evidence>
<organism evidence="1">
    <name type="scientific">Oryza nivara</name>
    <name type="common">Indian wild rice</name>
    <name type="synonym">Oryza sativa f. spontanea</name>
    <dbReference type="NCBI Taxonomy" id="4536"/>
    <lineage>
        <taxon>Eukaryota</taxon>
        <taxon>Viridiplantae</taxon>
        <taxon>Streptophyta</taxon>
        <taxon>Embryophyta</taxon>
        <taxon>Tracheophyta</taxon>
        <taxon>Spermatophyta</taxon>
        <taxon>Magnoliopsida</taxon>
        <taxon>Liliopsida</taxon>
        <taxon>Poales</taxon>
        <taxon>Poaceae</taxon>
        <taxon>BOP clade</taxon>
        <taxon>Oryzoideae</taxon>
        <taxon>Oryzeae</taxon>
        <taxon>Oryzinae</taxon>
        <taxon>Oryza</taxon>
    </lineage>
</organism>
<dbReference type="Proteomes" id="UP000006591">
    <property type="component" value="Chromosome 5"/>
</dbReference>
<name>A0A0E0HCL3_ORYNI</name>